<dbReference type="GO" id="GO:0005524">
    <property type="term" value="F:ATP binding"/>
    <property type="evidence" value="ECO:0007669"/>
    <property type="project" value="UniProtKB-UniRule"/>
</dbReference>
<feature type="binding site" evidence="8">
    <location>
        <position position="279"/>
    </location>
    <ligand>
        <name>Mg(2+)</name>
        <dbReference type="ChEBI" id="CHEBI:18420"/>
    </ligand>
</feature>
<feature type="binding site" evidence="8">
    <location>
        <position position="270"/>
    </location>
    <ligand>
        <name>Mg(2+)</name>
        <dbReference type="ChEBI" id="CHEBI:18420"/>
    </ligand>
</feature>
<organism evidence="10 11">
    <name type="scientific">Corallococcus terminator</name>
    <dbReference type="NCBI Taxonomy" id="2316733"/>
    <lineage>
        <taxon>Bacteria</taxon>
        <taxon>Pseudomonadati</taxon>
        <taxon>Myxococcota</taxon>
        <taxon>Myxococcia</taxon>
        <taxon>Myxococcales</taxon>
        <taxon>Cystobacterineae</taxon>
        <taxon>Myxococcaceae</taxon>
        <taxon>Corallococcus</taxon>
    </lineage>
</organism>
<sequence length="522" mass="57942">MPQFTSRFVDSTPGDPLTDSRSRQVSGALWSRVQPTPVSAPRLVAFSPEVARLLGLDEDALRSEAWVRVLAGNALEPGMVPYAANYGGHQFGHWAGQLGDGRAIGLGELRTPDGGLLELQLKGAGRTPYSRRADGRAVLRSSIREFLCSEAMHHLGVPTTRALSLVATGDSVVRDMFYDGHPQDEPGAIVCRVAPSFLRFGNFELCTSRGDVALLKQLTDYTLTQFFPELGAPSKDTYAAFFQEVARRTARLMAQWQAVGFVHGVMNTDNMSILGLTIDYGPYGWVDDFDPNWTPNTTDAEHGRYRYGNQPAIGMWNVERLGVALMPLFEGDETLLHAGMLEYQRTLNAEMLARYAAKLGLSSLEDEADVERVNACLAWLGEEETDMTLFFRGLSRVVLSPTAPDAFPDVLREAFYKPVSEPHLARGLQWLTSWWQRTRREGVEPAELARRMDAVNPKYVLRNYLAQEAIDAAHAGDDSKVHLLLDVMRRPFDEQPGRETYAARRPDWARSKPGCSALSCSS</sequence>
<feature type="binding site" evidence="8">
    <location>
        <position position="199"/>
    </location>
    <ligand>
        <name>ATP</name>
        <dbReference type="ChEBI" id="CHEBI:30616"/>
    </ligand>
</feature>
<comment type="catalytic activity">
    <reaction evidence="8">
        <text>L-tyrosyl-[protein] + ATP = O-(5'-adenylyl)-L-tyrosyl-[protein] + diphosphate</text>
        <dbReference type="Rhea" id="RHEA:54288"/>
        <dbReference type="Rhea" id="RHEA-COMP:10136"/>
        <dbReference type="Rhea" id="RHEA-COMP:13846"/>
        <dbReference type="ChEBI" id="CHEBI:30616"/>
        <dbReference type="ChEBI" id="CHEBI:33019"/>
        <dbReference type="ChEBI" id="CHEBI:46858"/>
        <dbReference type="ChEBI" id="CHEBI:83624"/>
        <dbReference type="EC" id="2.7.7.108"/>
    </reaction>
</comment>
<keyword evidence="4 8" id="KW-0479">Metal-binding</keyword>
<evidence type="ECO:0000256" key="1">
    <source>
        <dbReference type="ARBA" id="ARBA00009747"/>
    </source>
</evidence>
<evidence type="ECO:0000256" key="9">
    <source>
        <dbReference type="SAM" id="MobiDB-lite"/>
    </source>
</evidence>
<feature type="active site" description="Proton acceptor" evidence="8">
    <location>
        <position position="269"/>
    </location>
</feature>
<comment type="catalytic activity">
    <reaction evidence="8">
        <text>L-seryl-[protein] + ATP = 3-O-(5'-adenylyl)-L-seryl-[protein] + diphosphate</text>
        <dbReference type="Rhea" id="RHEA:58120"/>
        <dbReference type="Rhea" id="RHEA-COMP:9863"/>
        <dbReference type="Rhea" id="RHEA-COMP:15073"/>
        <dbReference type="ChEBI" id="CHEBI:29999"/>
        <dbReference type="ChEBI" id="CHEBI:30616"/>
        <dbReference type="ChEBI" id="CHEBI:33019"/>
        <dbReference type="ChEBI" id="CHEBI:142516"/>
        <dbReference type="EC" id="2.7.7.108"/>
    </reaction>
</comment>
<comment type="similarity">
    <text evidence="1 8">Belongs to the SELO family.</text>
</comment>
<keyword evidence="3 8" id="KW-0548">Nucleotidyltransferase</keyword>
<evidence type="ECO:0000313" key="11">
    <source>
        <dbReference type="Proteomes" id="UP000268094"/>
    </source>
</evidence>
<dbReference type="AlphaFoldDB" id="A0A3A8JD83"/>
<comment type="catalytic activity">
    <reaction evidence="8">
        <text>L-seryl-[protein] + UTP = O-(5'-uridylyl)-L-seryl-[protein] + diphosphate</text>
        <dbReference type="Rhea" id="RHEA:64604"/>
        <dbReference type="Rhea" id="RHEA-COMP:9863"/>
        <dbReference type="Rhea" id="RHEA-COMP:16635"/>
        <dbReference type="ChEBI" id="CHEBI:29999"/>
        <dbReference type="ChEBI" id="CHEBI:33019"/>
        <dbReference type="ChEBI" id="CHEBI:46398"/>
        <dbReference type="ChEBI" id="CHEBI:156051"/>
    </reaction>
</comment>
<dbReference type="PANTHER" id="PTHR32057:SF14">
    <property type="entry name" value="PROTEIN ADENYLYLTRANSFERASE SELO, MITOCHONDRIAL"/>
    <property type="match status" value="1"/>
</dbReference>
<evidence type="ECO:0000256" key="4">
    <source>
        <dbReference type="ARBA" id="ARBA00022723"/>
    </source>
</evidence>
<comment type="function">
    <text evidence="8">Nucleotidyltransferase involved in the post-translational modification of proteins. It can catalyze the addition of adenosine monophosphate (AMP) or uridine monophosphate (UMP) to a protein, resulting in modifications known as AMPylation and UMPylation.</text>
</comment>
<feature type="compositionally biased region" description="Basic and acidic residues" evidence="9">
    <location>
        <begin position="495"/>
        <end position="510"/>
    </location>
</feature>
<feature type="binding site" evidence="8">
    <location>
        <position position="99"/>
    </location>
    <ligand>
        <name>ATP</name>
        <dbReference type="ChEBI" id="CHEBI:30616"/>
    </ligand>
</feature>
<keyword evidence="8" id="KW-0464">Manganese</keyword>
<evidence type="ECO:0000256" key="3">
    <source>
        <dbReference type="ARBA" id="ARBA00022695"/>
    </source>
</evidence>
<comment type="caution">
    <text evidence="10">The sequence shown here is derived from an EMBL/GenBank/DDBJ whole genome shotgun (WGS) entry which is preliminary data.</text>
</comment>
<feature type="binding site" evidence="8">
    <location>
        <position position="134"/>
    </location>
    <ligand>
        <name>ATP</name>
        <dbReference type="ChEBI" id="CHEBI:30616"/>
    </ligand>
</feature>
<dbReference type="GO" id="GO:0000287">
    <property type="term" value="F:magnesium ion binding"/>
    <property type="evidence" value="ECO:0007669"/>
    <property type="project" value="UniProtKB-UniRule"/>
</dbReference>
<keyword evidence="2 8" id="KW-0808">Transferase</keyword>
<keyword evidence="5 8" id="KW-0547">Nucleotide-binding</keyword>
<dbReference type="GO" id="GO:0030145">
    <property type="term" value="F:manganese ion binding"/>
    <property type="evidence" value="ECO:0007669"/>
    <property type="project" value="UniProtKB-UniRule"/>
</dbReference>
<gene>
    <name evidence="8" type="primary">ydiU</name>
    <name evidence="8" type="synonym">selO</name>
    <name evidence="10" type="ORF">D7V88_01705</name>
</gene>
<evidence type="ECO:0000256" key="6">
    <source>
        <dbReference type="ARBA" id="ARBA00022840"/>
    </source>
</evidence>
<reference evidence="11" key="1">
    <citation type="submission" date="2018-09" db="EMBL/GenBank/DDBJ databases">
        <authorList>
            <person name="Livingstone P.G."/>
            <person name="Whitworth D.E."/>
        </authorList>
    </citation>
    <scope>NUCLEOTIDE SEQUENCE [LARGE SCALE GENOMIC DNA]</scope>
    <source>
        <strain evidence="11">CA054A</strain>
    </source>
</reference>
<comment type="cofactor">
    <cofactor evidence="8">
        <name>Mg(2+)</name>
        <dbReference type="ChEBI" id="CHEBI:18420"/>
    </cofactor>
    <cofactor evidence="8">
        <name>Mn(2+)</name>
        <dbReference type="ChEBI" id="CHEBI:29035"/>
    </cofactor>
</comment>
<dbReference type="EC" id="2.7.7.-" evidence="8"/>
<dbReference type="InterPro" id="IPR003846">
    <property type="entry name" value="SelO"/>
</dbReference>
<dbReference type="EMBL" id="RAVZ01000005">
    <property type="protein sequence ID" value="RKG93682.1"/>
    <property type="molecule type" value="Genomic_DNA"/>
</dbReference>
<feature type="binding site" evidence="8">
    <location>
        <position position="192"/>
    </location>
    <ligand>
        <name>ATP</name>
        <dbReference type="ChEBI" id="CHEBI:30616"/>
    </ligand>
</feature>
<dbReference type="Pfam" id="PF02696">
    <property type="entry name" value="SelO"/>
    <property type="match status" value="1"/>
</dbReference>
<feature type="binding site" evidence="8">
    <location>
        <position position="101"/>
    </location>
    <ligand>
        <name>ATP</name>
        <dbReference type="ChEBI" id="CHEBI:30616"/>
    </ligand>
</feature>
<evidence type="ECO:0000256" key="7">
    <source>
        <dbReference type="ARBA" id="ARBA00022842"/>
    </source>
</evidence>
<feature type="binding site" evidence="8">
    <location>
        <position position="102"/>
    </location>
    <ligand>
        <name>ATP</name>
        <dbReference type="ChEBI" id="CHEBI:30616"/>
    </ligand>
</feature>
<feature type="region of interest" description="Disordered" evidence="9">
    <location>
        <begin position="495"/>
        <end position="522"/>
    </location>
</feature>
<dbReference type="RefSeq" id="WP_120538828.1">
    <property type="nucleotide sequence ID" value="NZ_RAVZ01000005.1"/>
</dbReference>
<dbReference type="NCBIfam" id="NF000658">
    <property type="entry name" value="PRK00029.1"/>
    <property type="match status" value="1"/>
</dbReference>
<protein>
    <recommendedName>
        <fullName evidence="8">Protein nucleotidyltransferase YdiU</fullName>
        <ecNumber evidence="8">2.7.7.-</ecNumber>
    </recommendedName>
    <alternativeName>
        <fullName evidence="8">Protein adenylyltransferase YdiU</fullName>
        <ecNumber evidence="8">2.7.7.108</ecNumber>
    </alternativeName>
    <alternativeName>
        <fullName evidence="8">Protein uridylyltransferase YdiU</fullName>
        <ecNumber evidence="8">2.7.7.-</ecNumber>
    </alternativeName>
</protein>
<feature type="binding site" evidence="8">
    <location>
        <position position="122"/>
    </location>
    <ligand>
        <name>ATP</name>
        <dbReference type="ChEBI" id="CHEBI:30616"/>
    </ligand>
</feature>
<dbReference type="Proteomes" id="UP000268094">
    <property type="component" value="Unassembled WGS sequence"/>
</dbReference>
<dbReference type="GO" id="GO:0070733">
    <property type="term" value="F:AMPylase activity"/>
    <property type="evidence" value="ECO:0007669"/>
    <property type="project" value="UniProtKB-EC"/>
</dbReference>
<keyword evidence="7 8" id="KW-0460">Magnesium</keyword>
<evidence type="ECO:0000256" key="5">
    <source>
        <dbReference type="ARBA" id="ARBA00022741"/>
    </source>
</evidence>
<keyword evidence="11" id="KW-1185">Reference proteome</keyword>
<feature type="binding site" evidence="8">
    <location>
        <position position="279"/>
    </location>
    <ligand>
        <name>ATP</name>
        <dbReference type="ChEBI" id="CHEBI:30616"/>
    </ligand>
</feature>
<evidence type="ECO:0000256" key="2">
    <source>
        <dbReference type="ARBA" id="ARBA00022679"/>
    </source>
</evidence>
<dbReference type="PANTHER" id="PTHR32057">
    <property type="entry name" value="PROTEIN ADENYLYLTRANSFERASE SELO, MITOCHONDRIAL"/>
    <property type="match status" value="1"/>
</dbReference>
<evidence type="ECO:0000313" key="10">
    <source>
        <dbReference type="EMBL" id="RKG93682.1"/>
    </source>
</evidence>
<dbReference type="OrthoDB" id="9776281at2"/>
<comment type="catalytic activity">
    <reaction evidence="8">
        <text>L-histidyl-[protein] + UTP = N(tele)-(5'-uridylyl)-L-histidyl-[protein] + diphosphate</text>
        <dbReference type="Rhea" id="RHEA:83891"/>
        <dbReference type="Rhea" id="RHEA-COMP:9745"/>
        <dbReference type="Rhea" id="RHEA-COMP:20239"/>
        <dbReference type="ChEBI" id="CHEBI:29979"/>
        <dbReference type="ChEBI" id="CHEBI:33019"/>
        <dbReference type="ChEBI" id="CHEBI:46398"/>
        <dbReference type="ChEBI" id="CHEBI:233474"/>
    </reaction>
</comment>
<name>A0A3A8JD83_9BACT</name>
<feature type="region of interest" description="Disordered" evidence="9">
    <location>
        <begin position="1"/>
        <end position="22"/>
    </location>
</feature>
<evidence type="ECO:0000256" key="8">
    <source>
        <dbReference type="HAMAP-Rule" id="MF_00692"/>
    </source>
</evidence>
<dbReference type="EC" id="2.7.7.108" evidence="8"/>
<dbReference type="HAMAP" id="MF_00692">
    <property type="entry name" value="SelO"/>
    <property type="match status" value="1"/>
</dbReference>
<comment type="catalytic activity">
    <reaction evidence="8">
        <text>L-tyrosyl-[protein] + UTP = O-(5'-uridylyl)-L-tyrosyl-[protein] + diphosphate</text>
        <dbReference type="Rhea" id="RHEA:83887"/>
        <dbReference type="Rhea" id="RHEA-COMP:10136"/>
        <dbReference type="Rhea" id="RHEA-COMP:20238"/>
        <dbReference type="ChEBI" id="CHEBI:33019"/>
        <dbReference type="ChEBI" id="CHEBI:46398"/>
        <dbReference type="ChEBI" id="CHEBI:46858"/>
        <dbReference type="ChEBI" id="CHEBI:90602"/>
    </reaction>
</comment>
<feature type="binding site" evidence="8">
    <location>
        <position position="135"/>
    </location>
    <ligand>
        <name>ATP</name>
        <dbReference type="ChEBI" id="CHEBI:30616"/>
    </ligand>
</feature>
<keyword evidence="6 8" id="KW-0067">ATP-binding</keyword>
<accession>A0A3A8JD83</accession>
<comment type="catalytic activity">
    <reaction evidence="8">
        <text>L-threonyl-[protein] + ATP = 3-O-(5'-adenylyl)-L-threonyl-[protein] + diphosphate</text>
        <dbReference type="Rhea" id="RHEA:54292"/>
        <dbReference type="Rhea" id="RHEA-COMP:11060"/>
        <dbReference type="Rhea" id="RHEA-COMP:13847"/>
        <dbReference type="ChEBI" id="CHEBI:30013"/>
        <dbReference type="ChEBI" id="CHEBI:30616"/>
        <dbReference type="ChEBI" id="CHEBI:33019"/>
        <dbReference type="ChEBI" id="CHEBI:138113"/>
        <dbReference type="EC" id="2.7.7.108"/>
    </reaction>
</comment>
<proteinExistence type="inferred from homology"/>